<dbReference type="Proteomes" id="UP000236316">
    <property type="component" value="Segment"/>
</dbReference>
<dbReference type="RefSeq" id="YP_009448905.1">
    <property type="nucleotide sequence ID" value="NC_036594.1"/>
</dbReference>
<gene>
    <name evidence="2" type="ORF">ORPV_699</name>
</gene>
<feature type="transmembrane region" description="Helical" evidence="1">
    <location>
        <begin position="138"/>
        <end position="158"/>
    </location>
</feature>
<keyword evidence="1 2" id="KW-0812">Transmembrane</keyword>
<feature type="transmembrane region" description="Helical" evidence="1">
    <location>
        <begin position="114"/>
        <end position="131"/>
    </location>
</feature>
<feature type="transmembrane region" description="Helical" evidence="1">
    <location>
        <begin position="164"/>
        <end position="187"/>
    </location>
</feature>
<feature type="transmembrane region" description="Helical" evidence="1">
    <location>
        <begin position="12"/>
        <end position="34"/>
    </location>
</feature>
<reference evidence="2" key="1">
    <citation type="submission" date="2017-08" db="EMBL/GenBank/DDBJ databases">
        <authorList>
            <consortium name="Urmite Genomes"/>
        </authorList>
    </citation>
    <scope>NUCLEOTIDE SEQUENCE [LARGE SCALE GENOMIC DNA]</scope>
    <source>
        <strain evidence="2">IHUMI-LCC2</strain>
    </source>
</reference>
<dbReference type="EMBL" id="LT906555">
    <property type="protein sequence ID" value="SNW62603.1"/>
    <property type="molecule type" value="Genomic_DNA"/>
</dbReference>
<evidence type="ECO:0000313" key="2">
    <source>
        <dbReference type="EMBL" id="SNW62603.1"/>
    </source>
</evidence>
<keyword evidence="3" id="KW-1185">Reference proteome</keyword>
<evidence type="ECO:0000313" key="3">
    <source>
        <dbReference type="Proteomes" id="UP000236316"/>
    </source>
</evidence>
<name>A0A2I2L4Z2_9VIRU</name>
<sequence>MVSPKLNILSYYLLHIFILLTFCDYLYISSINVYPALEGTYMYGMSANYEKGYSTNDYCDNPLNCIHQICQLFNSNENIAHIVLDPIPTKITNTTCKPSFLDVLKEDENLSTCFYVFITYTVIMFARLIIYTCDLRKIVIGILFFIEKALLLTIFLLLHYMNPIFYIVFILLVCFLSVYESLLIFYFKPYDYFAEKSPLIQY</sequence>
<protein>
    <submittedName>
        <fullName evidence="2">Transmembrane domain-containing protein</fullName>
    </submittedName>
</protein>
<keyword evidence="1" id="KW-0472">Membrane</keyword>
<organism evidence="2">
    <name type="scientific">Orpheovirus IHUMI-LCC2</name>
    <dbReference type="NCBI Taxonomy" id="2023057"/>
    <lineage>
        <taxon>Viruses</taxon>
        <taxon>Varidnaviria</taxon>
        <taxon>Bamfordvirae</taxon>
        <taxon>Nucleocytoviricota</taxon>
        <taxon>Megaviricetes</taxon>
        <taxon>Pimascovirales</taxon>
        <taxon>Ocovirineae</taxon>
        <taxon>Orpheoviridae</taxon>
        <taxon>Alphaorpheovirus</taxon>
        <taxon>Alphaorpheovirus massiliense</taxon>
    </lineage>
</organism>
<dbReference type="KEGG" id="vg:35382515"/>
<dbReference type="GeneID" id="35382515"/>
<accession>A0A2I2L4Z2</accession>
<evidence type="ECO:0000256" key="1">
    <source>
        <dbReference type="SAM" id="Phobius"/>
    </source>
</evidence>
<keyword evidence="1" id="KW-1133">Transmembrane helix</keyword>
<proteinExistence type="predicted"/>